<proteinExistence type="predicted"/>
<sequence length="54" mass="6294">MYSPRFIFAFGKTIIAGFFDDVKVQNSSWRAVARHSKIIDSHQNILILAFYPYL</sequence>
<dbReference type="EMBL" id="AQHR01000061">
    <property type="protein sequence ID" value="EON77190.1"/>
    <property type="molecule type" value="Genomic_DNA"/>
</dbReference>
<evidence type="ECO:0000313" key="2">
    <source>
        <dbReference type="Proteomes" id="UP000013909"/>
    </source>
</evidence>
<dbReference type="Proteomes" id="UP000013909">
    <property type="component" value="Unassembled WGS sequence"/>
</dbReference>
<dbReference type="AlphaFoldDB" id="R7ZST4"/>
<protein>
    <submittedName>
        <fullName evidence="1">Uncharacterized protein</fullName>
    </submittedName>
</protein>
<gene>
    <name evidence="1" type="ORF">ADIS_2270</name>
</gene>
<evidence type="ECO:0000313" key="1">
    <source>
        <dbReference type="EMBL" id="EON77190.1"/>
    </source>
</evidence>
<reference evidence="1 2" key="1">
    <citation type="submission" date="2013-02" db="EMBL/GenBank/DDBJ databases">
        <title>A novel strain isolated from Lonar lake, Maharashtra, India.</title>
        <authorList>
            <person name="Singh A."/>
        </authorList>
    </citation>
    <scope>NUCLEOTIDE SEQUENCE [LARGE SCALE GENOMIC DNA]</scope>
    <source>
        <strain evidence="1 2">AK24</strain>
    </source>
</reference>
<name>R7ZST4_9BACT</name>
<keyword evidence="2" id="KW-1185">Reference proteome</keyword>
<organism evidence="1 2">
    <name type="scientific">Lunatimonas lonarensis</name>
    <dbReference type="NCBI Taxonomy" id="1232681"/>
    <lineage>
        <taxon>Bacteria</taxon>
        <taxon>Pseudomonadati</taxon>
        <taxon>Bacteroidota</taxon>
        <taxon>Cytophagia</taxon>
        <taxon>Cytophagales</taxon>
        <taxon>Cyclobacteriaceae</taxon>
    </lineage>
</organism>
<comment type="caution">
    <text evidence="1">The sequence shown here is derived from an EMBL/GenBank/DDBJ whole genome shotgun (WGS) entry which is preliminary data.</text>
</comment>
<accession>R7ZST4</accession>